<proteinExistence type="predicted"/>
<evidence type="ECO:0000256" key="2">
    <source>
        <dbReference type="SAM" id="MobiDB-lite"/>
    </source>
</evidence>
<evidence type="ECO:0000313" key="4">
    <source>
        <dbReference type="EMBL" id="GGO71518.1"/>
    </source>
</evidence>
<dbReference type="AlphaFoldDB" id="A0A917Z2W0"/>
<sequence>MRNLLWIMACLSCFALGYLAASLSTAPIDVNTAAISETPPPTTAVTSDATPDVTHTPPPAPIFSQSEEQDQQPALNAKLEKQLQDKQRTIDKQRTQLRKILNSKAYQKALAETIQVTDEDIERDKLPEPFRSFVNGLDGHVAEQYLALINEPQDQDEAYRLTQNIADFLQMHELSHLYEIENVRCSQSVCEIRGLKDTDSLRIALDALSKQPFWRQNFNSTSSSSSNSKEHGKYLYLLAGRKVVSIPK</sequence>
<dbReference type="RefSeq" id="WP_188696255.1">
    <property type="nucleotide sequence ID" value="NZ_BMLS01000004.1"/>
</dbReference>
<keyword evidence="1" id="KW-0175">Coiled coil</keyword>
<dbReference type="EMBL" id="BMLS01000004">
    <property type="protein sequence ID" value="GGO71518.1"/>
    <property type="molecule type" value="Genomic_DNA"/>
</dbReference>
<gene>
    <name evidence="4" type="ORF">GCM10010982_27490</name>
</gene>
<evidence type="ECO:0000313" key="5">
    <source>
        <dbReference type="Proteomes" id="UP000606935"/>
    </source>
</evidence>
<accession>A0A917Z2W0</accession>
<keyword evidence="5" id="KW-1185">Reference proteome</keyword>
<feature type="compositionally biased region" description="Polar residues" evidence="2">
    <location>
        <begin position="63"/>
        <end position="73"/>
    </location>
</feature>
<protein>
    <submittedName>
        <fullName evidence="4">Uncharacterized protein</fullName>
    </submittedName>
</protein>
<name>A0A917Z2W0_9ALTE</name>
<dbReference type="Proteomes" id="UP000606935">
    <property type="component" value="Unassembled WGS sequence"/>
</dbReference>
<organism evidence="4 5">
    <name type="scientific">Bowmanella pacifica</name>
    <dbReference type="NCBI Taxonomy" id="502051"/>
    <lineage>
        <taxon>Bacteria</taxon>
        <taxon>Pseudomonadati</taxon>
        <taxon>Pseudomonadota</taxon>
        <taxon>Gammaproteobacteria</taxon>
        <taxon>Alteromonadales</taxon>
        <taxon>Alteromonadaceae</taxon>
        <taxon>Bowmanella</taxon>
    </lineage>
</organism>
<feature type="coiled-coil region" evidence="1">
    <location>
        <begin position="76"/>
        <end position="103"/>
    </location>
</feature>
<evidence type="ECO:0000256" key="1">
    <source>
        <dbReference type="SAM" id="Coils"/>
    </source>
</evidence>
<feature type="region of interest" description="Disordered" evidence="2">
    <location>
        <begin position="36"/>
        <end position="73"/>
    </location>
</feature>
<evidence type="ECO:0000256" key="3">
    <source>
        <dbReference type="SAM" id="SignalP"/>
    </source>
</evidence>
<keyword evidence="3" id="KW-0732">Signal</keyword>
<reference evidence="4" key="2">
    <citation type="submission" date="2020-09" db="EMBL/GenBank/DDBJ databases">
        <authorList>
            <person name="Sun Q."/>
            <person name="Zhou Y."/>
        </authorList>
    </citation>
    <scope>NUCLEOTIDE SEQUENCE</scope>
    <source>
        <strain evidence="4">CGMCC 1.7086</strain>
    </source>
</reference>
<reference evidence="4" key="1">
    <citation type="journal article" date="2014" name="Int. J. Syst. Evol. Microbiol.">
        <title>Complete genome sequence of Corynebacterium casei LMG S-19264T (=DSM 44701T), isolated from a smear-ripened cheese.</title>
        <authorList>
            <consortium name="US DOE Joint Genome Institute (JGI-PGF)"/>
            <person name="Walter F."/>
            <person name="Albersmeier A."/>
            <person name="Kalinowski J."/>
            <person name="Ruckert C."/>
        </authorList>
    </citation>
    <scope>NUCLEOTIDE SEQUENCE</scope>
    <source>
        <strain evidence="4">CGMCC 1.7086</strain>
    </source>
</reference>
<comment type="caution">
    <text evidence="4">The sequence shown here is derived from an EMBL/GenBank/DDBJ whole genome shotgun (WGS) entry which is preliminary data.</text>
</comment>
<feature type="signal peptide" evidence="3">
    <location>
        <begin position="1"/>
        <end position="20"/>
    </location>
</feature>
<feature type="chain" id="PRO_5037001607" evidence="3">
    <location>
        <begin position="21"/>
        <end position="248"/>
    </location>
</feature>